<keyword evidence="2" id="KW-1185">Reference proteome</keyword>
<accession>A0ACC3C7L7</accession>
<evidence type="ECO:0000313" key="1">
    <source>
        <dbReference type="EMBL" id="KAK1865961.1"/>
    </source>
</evidence>
<protein>
    <submittedName>
        <fullName evidence="1">Uncharacterized protein</fullName>
    </submittedName>
</protein>
<gene>
    <name evidence="1" type="ORF">I4F81_008482</name>
</gene>
<proteinExistence type="predicted"/>
<name>A0ACC3C7L7_PYRYE</name>
<evidence type="ECO:0000313" key="2">
    <source>
        <dbReference type="Proteomes" id="UP000798662"/>
    </source>
</evidence>
<dbReference type="Proteomes" id="UP000798662">
    <property type="component" value="Chromosome 2"/>
</dbReference>
<sequence length="641" mass="62560">MVPHHLFALRERSPGLFGRAPVRKGALDGSSPATDPELRALFPLRFRGRPPSGADPLPDWRRRAAAGEADACWNLHACYRRGHVRQAVSLAPDVGGGDGGVGGYDASDLGGLAAAVMAGIPSDVGATAPRRGGRGVPLGGRTQSTPDRAAAASAAAAGASAVAAAAEAAAAAGGGGSGAAPYAGVAKTESGQAAERELVDWLEARVAADLDAEDSDGEWAYALALAPDLHVGGREQSRARAAELYAMAAARSHGDATNVLGERHAAAGAARRAAAAYLTAESLGCVAASVNRARALCDPGVVGRRPGATGAADAAAAVAAPPPAPLPGVPAAPTLTVQEADAATALALHEAAAYAGSTDALHLSAQCHAAGLGLPAPAPYHAFERWRLAAERGHGDSLYAVAHCFATGSGVGRSAATAADYLRRAAAKGVPAALNELGEHVRGGDDPARAANGGAAAAGASPGAAVDAAATAAAAAATPLPADADGGDRHKARALFEAAAAAGHPAAKRNLAAELLPTDPAGAAALLHAAASAGDGAAAAELAAIYERGAAPRGGAVVAGGRGGRQAAAAAAAANCGGGRAVAKDTLAAHYWHKKAAAAGSRASARKLTSRGFRFAVAAARARALFRGGGGGTSSNESSPA</sequence>
<comment type="caution">
    <text evidence="1">The sequence shown here is derived from an EMBL/GenBank/DDBJ whole genome shotgun (WGS) entry which is preliminary data.</text>
</comment>
<reference evidence="1" key="1">
    <citation type="submission" date="2019-11" db="EMBL/GenBank/DDBJ databases">
        <title>Nori genome reveals adaptations in red seaweeds to the harsh intertidal environment.</title>
        <authorList>
            <person name="Wang D."/>
            <person name="Mao Y."/>
        </authorList>
    </citation>
    <scope>NUCLEOTIDE SEQUENCE</scope>
    <source>
        <tissue evidence="1">Gametophyte</tissue>
    </source>
</reference>
<dbReference type="EMBL" id="CM020619">
    <property type="protein sequence ID" value="KAK1865961.1"/>
    <property type="molecule type" value="Genomic_DNA"/>
</dbReference>
<organism evidence="1 2">
    <name type="scientific">Pyropia yezoensis</name>
    <name type="common">Susabi-nori</name>
    <name type="synonym">Porphyra yezoensis</name>
    <dbReference type="NCBI Taxonomy" id="2788"/>
    <lineage>
        <taxon>Eukaryota</taxon>
        <taxon>Rhodophyta</taxon>
        <taxon>Bangiophyceae</taxon>
        <taxon>Bangiales</taxon>
        <taxon>Bangiaceae</taxon>
        <taxon>Pyropia</taxon>
    </lineage>
</organism>